<protein>
    <submittedName>
        <fullName evidence="6">FRAS1-related extracellular matrix protein 2</fullName>
    </submittedName>
</protein>
<evidence type="ECO:0000256" key="1">
    <source>
        <dbReference type="ARBA" id="ARBA00022729"/>
    </source>
</evidence>
<feature type="domain" description="Calx-beta" evidence="5">
    <location>
        <begin position="117"/>
        <end position="218"/>
    </location>
</feature>
<dbReference type="Proteomes" id="UP001174909">
    <property type="component" value="Unassembled WGS sequence"/>
</dbReference>
<organism evidence="6 7">
    <name type="scientific">Geodia barretti</name>
    <name type="common">Barrett's horny sponge</name>
    <dbReference type="NCBI Taxonomy" id="519541"/>
    <lineage>
        <taxon>Eukaryota</taxon>
        <taxon>Metazoa</taxon>
        <taxon>Porifera</taxon>
        <taxon>Demospongiae</taxon>
        <taxon>Heteroscleromorpha</taxon>
        <taxon>Tetractinellida</taxon>
        <taxon>Astrophorina</taxon>
        <taxon>Geodiidae</taxon>
        <taxon>Geodia</taxon>
    </lineage>
</organism>
<keyword evidence="4" id="KW-0813">Transport</keyword>
<accession>A0AA35SMF9</accession>
<dbReference type="InterPro" id="IPR038081">
    <property type="entry name" value="CalX-like_sf"/>
</dbReference>
<dbReference type="GO" id="GO:0007154">
    <property type="term" value="P:cell communication"/>
    <property type="evidence" value="ECO:0007669"/>
    <property type="project" value="InterPro"/>
</dbReference>
<feature type="domain" description="Calx-beta" evidence="5">
    <location>
        <begin position="231"/>
        <end position="332"/>
    </location>
</feature>
<keyword evidence="7" id="KW-1185">Reference proteome</keyword>
<dbReference type="GO" id="GO:0016020">
    <property type="term" value="C:membrane"/>
    <property type="evidence" value="ECO:0007669"/>
    <property type="project" value="InterPro"/>
</dbReference>
<dbReference type="PANTHER" id="PTHR11878:SF65">
    <property type="entry name" value="NA_CA-EXCHANGE PROTEIN, ISOFORM G"/>
    <property type="match status" value="1"/>
</dbReference>
<dbReference type="SUPFAM" id="SSF141072">
    <property type="entry name" value="CalX-like"/>
    <property type="match status" value="6"/>
</dbReference>
<keyword evidence="4" id="KW-0406">Ion transport</keyword>
<dbReference type="SMART" id="SM00237">
    <property type="entry name" value="Calx_beta"/>
    <property type="match status" value="6"/>
</dbReference>
<dbReference type="Gene3D" id="2.60.40.2030">
    <property type="match status" value="6"/>
</dbReference>
<sequence length="726" mass="78327">MTTVSCAVIGFEETEYTVSENGGSVPVVVSVLEGELSEDVTIVFSTEDGTATRTFPVDYTATTRTLVFGPGNTEQTIAVPISNDQVLEDIENFFANLVLLRNPDDLDVSVEPSRTEITITDFGDDVEIGLERTSYTTEEEVVNVEVCARIQRGMLEREVQVDLQTFDGTAVSTGSNADYTSSSVTLTFDASNTLECVRIPINDDDDLEPNEMFTVSLTTTEPDVILDPRNGEVIILNRDEVTIGFGSPIYSVDENEGPQEVCVVVMSGGFQIPVRVTVNSRDGSASLSSDYTAVNNRVLTFEPGSTEECFDVGITDDTVDEEDTEDLFLTITTNQDGVILTPDTTRVVITDEDQVVIGFELTTVTVTEQQDSAELCASIMVNTLARTVDVTLSTQPGTATANVDYSSVSNAVFRFSPSVTRQCTTVAIREDNAVEPDSETFTATLVDTPSEGIILRPDLATVTILDETIARFGFERTMYTEVEGNMEEVCVVLQSPIRLDRTVTPRVTSQDITATAQSDYVAVDIEIPFTPGSTRECFNVNLLSDDILEETEQLGLNLVQTEERMSFDPQTTIVNILSNGTVVIGLEPSSYTVSEVTPTQEVCATIREGSVDRDVVVTLSTQPRSASGGGVDFGTSSVDLVFNSGTTRACTQVPIVDDDIDEDDEMFDVTLTTTETGISLAPDQGMVTITDDDVVTIGLVPTSITVSEDDGEVEFCAGVTGDVTLG</sequence>
<dbReference type="InterPro" id="IPR051171">
    <property type="entry name" value="CaCA"/>
</dbReference>
<proteinExistence type="predicted"/>
<evidence type="ECO:0000313" key="6">
    <source>
        <dbReference type="EMBL" id="CAI8032795.1"/>
    </source>
</evidence>
<evidence type="ECO:0000256" key="2">
    <source>
        <dbReference type="ARBA" id="ARBA00022737"/>
    </source>
</evidence>
<dbReference type="InterPro" id="IPR003644">
    <property type="entry name" value="Calx_beta"/>
</dbReference>
<keyword evidence="3" id="KW-0106">Calcium</keyword>
<name>A0AA35SMF9_GEOBA</name>
<evidence type="ECO:0000256" key="4">
    <source>
        <dbReference type="ARBA" id="ARBA00023065"/>
    </source>
</evidence>
<reference evidence="6" key="1">
    <citation type="submission" date="2023-03" db="EMBL/GenBank/DDBJ databases">
        <authorList>
            <person name="Steffen K."/>
            <person name="Cardenas P."/>
        </authorList>
    </citation>
    <scope>NUCLEOTIDE SEQUENCE</scope>
</reference>
<keyword evidence="1" id="KW-0732">Signal</keyword>
<keyword evidence="2" id="KW-0677">Repeat</keyword>
<evidence type="ECO:0000259" key="5">
    <source>
        <dbReference type="SMART" id="SM00237"/>
    </source>
</evidence>
<feature type="domain" description="Calx-beta" evidence="5">
    <location>
        <begin position="2"/>
        <end position="98"/>
    </location>
</feature>
<feature type="domain" description="Calx-beta" evidence="5">
    <location>
        <begin position="345"/>
        <end position="446"/>
    </location>
</feature>
<dbReference type="EMBL" id="CASHTH010002629">
    <property type="protein sequence ID" value="CAI8032795.1"/>
    <property type="molecule type" value="Genomic_DNA"/>
</dbReference>
<feature type="non-terminal residue" evidence="6">
    <location>
        <position position="1"/>
    </location>
</feature>
<dbReference type="Pfam" id="PF03160">
    <property type="entry name" value="Calx-beta"/>
    <property type="match status" value="4"/>
</dbReference>
<feature type="domain" description="Calx-beta" evidence="5">
    <location>
        <begin position="460"/>
        <end position="559"/>
    </location>
</feature>
<gene>
    <name evidence="6" type="ORF">GBAR_LOCUS18522</name>
</gene>
<dbReference type="AlphaFoldDB" id="A0AA35SMF9"/>
<evidence type="ECO:0000256" key="3">
    <source>
        <dbReference type="ARBA" id="ARBA00022837"/>
    </source>
</evidence>
<dbReference type="GO" id="GO:0030001">
    <property type="term" value="P:metal ion transport"/>
    <property type="evidence" value="ECO:0007669"/>
    <property type="project" value="TreeGrafter"/>
</dbReference>
<feature type="domain" description="Calx-beta" evidence="5">
    <location>
        <begin position="572"/>
        <end position="672"/>
    </location>
</feature>
<dbReference type="PANTHER" id="PTHR11878">
    <property type="entry name" value="SODIUM/CALCIUM EXCHANGER"/>
    <property type="match status" value="1"/>
</dbReference>
<comment type="caution">
    <text evidence="6">The sequence shown here is derived from an EMBL/GenBank/DDBJ whole genome shotgun (WGS) entry which is preliminary data.</text>
</comment>
<evidence type="ECO:0000313" key="7">
    <source>
        <dbReference type="Proteomes" id="UP001174909"/>
    </source>
</evidence>